<dbReference type="EMBL" id="PEBX01000198">
    <property type="protein sequence ID" value="PTQ55094.1"/>
    <property type="molecule type" value="Genomic_DNA"/>
</dbReference>
<dbReference type="GO" id="GO:0004222">
    <property type="term" value="F:metalloendopeptidase activity"/>
    <property type="evidence" value="ECO:0007669"/>
    <property type="project" value="TreeGrafter"/>
</dbReference>
<dbReference type="SUPFAM" id="SSF51261">
    <property type="entry name" value="Duplicated hybrid motif"/>
    <property type="match status" value="1"/>
</dbReference>
<feature type="domain" description="M23ase beta-sheet core" evidence="1">
    <location>
        <begin position="50"/>
        <end position="144"/>
    </location>
</feature>
<dbReference type="InterPro" id="IPR016047">
    <property type="entry name" value="M23ase_b-sheet_dom"/>
</dbReference>
<dbReference type="Pfam" id="PF01551">
    <property type="entry name" value="Peptidase_M23"/>
    <property type="match status" value="1"/>
</dbReference>
<dbReference type="Proteomes" id="UP000244338">
    <property type="component" value="Unassembled WGS sequence"/>
</dbReference>
<organism evidence="2 3">
    <name type="scientific">Candidatus Carbonibacillus altaicus</name>
    <dbReference type="NCBI Taxonomy" id="2163959"/>
    <lineage>
        <taxon>Bacteria</taxon>
        <taxon>Bacillati</taxon>
        <taxon>Bacillota</taxon>
        <taxon>Bacilli</taxon>
        <taxon>Bacillales</taxon>
        <taxon>Candidatus Carbonibacillus</taxon>
    </lineage>
</organism>
<reference evidence="3" key="1">
    <citation type="journal article" date="2018" name="Sci. Rep.">
        <title>Lignite coal burning seam in the remote Altai Mountains harbors a hydrogen-driven thermophilic microbial community.</title>
        <authorList>
            <person name="Kadnikov V.V."/>
            <person name="Mardanov A.V."/>
            <person name="Ivasenko D.A."/>
            <person name="Antsiferov D.V."/>
            <person name="Beletsky A.V."/>
            <person name="Karnachuk O.V."/>
            <person name="Ravin N.V."/>
        </authorList>
    </citation>
    <scope>NUCLEOTIDE SEQUENCE [LARGE SCALE GENOMIC DNA]</scope>
</reference>
<evidence type="ECO:0000259" key="1">
    <source>
        <dbReference type="Pfam" id="PF01551"/>
    </source>
</evidence>
<accession>A0A2R6XXD9</accession>
<dbReference type="AlphaFoldDB" id="A0A2R6XXD9"/>
<dbReference type="InterPro" id="IPR011055">
    <property type="entry name" value="Dup_hybrid_motif"/>
</dbReference>
<evidence type="ECO:0000313" key="3">
    <source>
        <dbReference type="Proteomes" id="UP000244338"/>
    </source>
</evidence>
<protein>
    <submittedName>
        <fullName evidence="2">Putative peptidase</fullName>
    </submittedName>
</protein>
<dbReference type="PANTHER" id="PTHR21666:SF270">
    <property type="entry name" value="MUREIN HYDROLASE ACTIVATOR ENVC"/>
    <property type="match status" value="1"/>
</dbReference>
<comment type="caution">
    <text evidence="2">The sequence shown here is derived from an EMBL/GenBank/DDBJ whole genome shotgun (WGS) entry which is preliminary data.</text>
</comment>
<dbReference type="Gene3D" id="2.70.70.10">
    <property type="entry name" value="Glucose Permease (Domain IIA)"/>
    <property type="match status" value="1"/>
</dbReference>
<sequence length="148" mass="15851">MIDEQVLVAPREQIVIKGTKTPPTVPTGKFIWPTKGGYITSGYGMRRGKAHPAIDISGVSDRTIMAADNGKVIFAGRDGGYGNLVKISHGNGYVTWYAHLSSISVSVGQQVAKGQKIGVMGETGNATGVHLHYEIHLNGKALNPEKFY</sequence>
<dbReference type="CDD" id="cd12797">
    <property type="entry name" value="M23_peptidase"/>
    <property type="match status" value="1"/>
</dbReference>
<evidence type="ECO:0000313" key="2">
    <source>
        <dbReference type="EMBL" id="PTQ55094.1"/>
    </source>
</evidence>
<gene>
    <name evidence="2" type="ORF">BSOLF_0372</name>
</gene>
<proteinExistence type="predicted"/>
<name>A0A2R6XXD9_9BACL</name>
<dbReference type="InterPro" id="IPR050570">
    <property type="entry name" value="Cell_wall_metabolism_enzyme"/>
</dbReference>
<dbReference type="PANTHER" id="PTHR21666">
    <property type="entry name" value="PEPTIDASE-RELATED"/>
    <property type="match status" value="1"/>
</dbReference>